<dbReference type="SUPFAM" id="SSF52266">
    <property type="entry name" value="SGNH hydrolase"/>
    <property type="match status" value="1"/>
</dbReference>
<dbReference type="GO" id="GO:0016788">
    <property type="term" value="F:hydrolase activity, acting on ester bonds"/>
    <property type="evidence" value="ECO:0007669"/>
    <property type="project" value="UniProtKB-ARBA"/>
</dbReference>
<dbReference type="InterPro" id="IPR013428">
    <property type="entry name" value="Membrane-bound_put_N"/>
</dbReference>
<dbReference type="PROSITE" id="PS51257">
    <property type="entry name" value="PROKAR_LIPOPROTEIN"/>
    <property type="match status" value="1"/>
</dbReference>
<dbReference type="AlphaFoldDB" id="A0A967B139"/>
<dbReference type="InterPro" id="IPR011989">
    <property type="entry name" value="ARM-like"/>
</dbReference>
<dbReference type="PROSITE" id="PS50020">
    <property type="entry name" value="WW_DOMAIN_2"/>
    <property type="match status" value="1"/>
</dbReference>
<dbReference type="InterPro" id="IPR036514">
    <property type="entry name" value="SGNH_hydro_sf"/>
</dbReference>
<evidence type="ECO:0000256" key="4">
    <source>
        <dbReference type="PROSITE-ProRule" id="PRU00433"/>
    </source>
</evidence>
<proteinExistence type="predicted"/>
<dbReference type="InterPro" id="IPR036909">
    <property type="entry name" value="Cyt_c-like_dom_sf"/>
</dbReference>
<dbReference type="GO" id="GO:0009055">
    <property type="term" value="F:electron transfer activity"/>
    <property type="evidence" value="ECO:0007669"/>
    <property type="project" value="InterPro"/>
</dbReference>
<dbReference type="Pfam" id="PF23500">
    <property type="entry name" value="DUF7133"/>
    <property type="match status" value="1"/>
</dbReference>
<evidence type="ECO:0000256" key="1">
    <source>
        <dbReference type="ARBA" id="ARBA00022617"/>
    </source>
</evidence>
<dbReference type="SUPFAM" id="SSF48371">
    <property type="entry name" value="ARM repeat"/>
    <property type="match status" value="1"/>
</dbReference>
<dbReference type="GO" id="GO:0020037">
    <property type="term" value="F:heme binding"/>
    <property type="evidence" value="ECO:0007669"/>
    <property type="project" value="InterPro"/>
</dbReference>
<feature type="domain" description="Cytochrome c" evidence="7">
    <location>
        <begin position="921"/>
        <end position="1016"/>
    </location>
</feature>
<comment type="caution">
    <text evidence="8">The sequence shown here is derived from an EMBL/GenBank/DDBJ whole genome shotgun (WGS) entry which is preliminary data.</text>
</comment>
<dbReference type="NCBIfam" id="TIGR02604">
    <property type="entry name" value="Piru_Ver_Nterm"/>
    <property type="match status" value="1"/>
</dbReference>
<dbReference type="InterPro" id="IPR016024">
    <property type="entry name" value="ARM-type_fold"/>
</dbReference>
<dbReference type="Gene3D" id="1.10.760.10">
    <property type="entry name" value="Cytochrome c-like domain"/>
    <property type="match status" value="1"/>
</dbReference>
<organism evidence="8 9">
    <name type="scientific">Pelagihabitans pacificus</name>
    <dbReference type="NCBI Taxonomy" id="2696054"/>
    <lineage>
        <taxon>Bacteria</taxon>
        <taxon>Pseudomonadati</taxon>
        <taxon>Bacteroidota</taxon>
        <taxon>Flavobacteriia</taxon>
        <taxon>Flavobacteriales</taxon>
        <taxon>Flavobacteriaceae</taxon>
        <taxon>Pelagihabitans</taxon>
    </lineage>
</organism>
<gene>
    <name evidence="8" type="ORF">FK220_017650</name>
</gene>
<dbReference type="EMBL" id="VIKU02000006">
    <property type="protein sequence ID" value="NHF61182.1"/>
    <property type="molecule type" value="Genomic_DNA"/>
</dbReference>
<dbReference type="Gene3D" id="1.25.10.10">
    <property type="entry name" value="Leucine-rich Repeat Variant"/>
    <property type="match status" value="1"/>
</dbReference>
<keyword evidence="2 4" id="KW-0479">Metal-binding</keyword>
<keyword evidence="1 4" id="KW-0349">Heme</keyword>
<reference evidence="8" key="1">
    <citation type="submission" date="2019-07" db="EMBL/GenBank/DDBJ databases">
        <authorList>
            <person name="De-Chao Zhang Q."/>
        </authorList>
    </citation>
    <scope>NUCLEOTIDE SEQUENCE</scope>
    <source>
        <strain evidence="8">TP-CH-4</strain>
    </source>
</reference>
<feature type="chain" id="PRO_5037132455" evidence="5">
    <location>
        <begin position="30"/>
        <end position="1054"/>
    </location>
</feature>
<feature type="domain" description="WW" evidence="6">
    <location>
        <begin position="562"/>
        <end position="595"/>
    </location>
</feature>
<dbReference type="Gene3D" id="2.120.10.30">
    <property type="entry name" value="TolB, C-terminal domain"/>
    <property type="match status" value="1"/>
</dbReference>
<dbReference type="InterPro" id="IPR001202">
    <property type="entry name" value="WW_dom"/>
</dbReference>
<dbReference type="SUPFAM" id="SSF46626">
    <property type="entry name" value="Cytochrome c"/>
    <property type="match status" value="1"/>
</dbReference>
<dbReference type="PANTHER" id="PTHR33546:SF1">
    <property type="entry name" value="LARGE, MULTIFUNCTIONAL SECRETED PROTEIN"/>
    <property type="match status" value="1"/>
</dbReference>
<evidence type="ECO:0000259" key="7">
    <source>
        <dbReference type="PROSITE" id="PS51007"/>
    </source>
</evidence>
<dbReference type="InterPro" id="IPR009056">
    <property type="entry name" value="Cyt_c-like_dom"/>
</dbReference>
<protein>
    <submittedName>
        <fullName evidence="8">C-type cytochrome</fullName>
    </submittedName>
</protein>
<dbReference type="InterPro" id="IPR055557">
    <property type="entry name" value="DUF7133"/>
</dbReference>
<keyword evidence="3 4" id="KW-0408">Iron</keyword>
<evidence type="ECO:0000313" key="8">
    <source>
        <dbReference type="EMBL" id="NHF61182.1"/>
    </source>
</evidence>
<dbReference type="Pfam" id="PF00034">
    <property type="entry name" value="Cytochrom_C"/>
    <property type="match status" value="1"/>
</dbReference>
<keyword evidence="9" id="KW-1185">Reference proteome</keyword>
<dbReference type="CDD" id="cd01834">
    <property type="entry name" value="SGNH_hydrolase_like_2"/>
    <property type="match status" value="1"/>
</dbReference>
<dbReference type="PROSITE" id="PS51007">
    <property type="entry name" value="CYTC"/>
    <property type="match status" value="1"/>
</dbReference>
<evidence type="ECO:0000256" key="2">
    <source>
        <dbReference type="ARBA" id="ARBA00022723"/>
    </source>
</evidence>
<dbReference type="RefSeq" id="WP_152575681.1">
    <property type="nucleotide sequence ID" value="NZ_VIKU02000006.1"/>
</dbReference>
<evidence type="ECO:0000256" key="5">
    <source>
        <dbReference type="SAM" id="SignalP"/>
    </source>
</evidence>
<dbReference type="Proteomes" id="UP000707206">
    <property type="component" value="Unassembled WGS sequence"/>
</dbReference>
<keyword evidence="5" id="KW-0732">Signal</keyword>
<dbReference type="InterPro" id="IPR011042">
    <property type="entry name" value="6-blade_b-propeller_TolB-like"/>
</dbReference>
<accession>A0A967B139</accession>
<dbReference type="SUPFAM" id="SSF63829">
    <property type="entry name" value="Calcium-dependent phosphotriesterase"/>
    <property type="match status" value="1"/>
</dbReference>
<sequence>MKNNTKGRFKRIGRILFLLLLAVIGCTQKEDAKINIEKGYRIVLLGNNLGARMMNFGHFETEMHQRYPESELFIRNMCDGGDTPGFRPHSGRMDPWPFEGAEEFQTELAKNSGSEGVFEKPDEWLHRLSADIIIAFFGYNESFNGPDGLNSFKKELEAFVRHTSAQKYNDSLPPNLVLVSPIAFEDLSEMHDLPDGSRENKNLELYTDAIREIAQQQQVDFIDAFHPSKQWYTENDPLTIDGFQLNSQGYMRLAKFLSNEIFGSVSENGNANREAIAKAVQDKNFYWHNDYKVPNGVHVFGRRYAPYGPDNYPYEIQKTRELTANRDTLIWSVAQGKSYDIAAADSKTTELPPVETNYKMGDSEDPANYLYGEDALQTFSLPKGYKIELFASEREFPDLANPVQISFDNKGRLWVAVMPSYPHYRPGDPKPSDKLLILEDTDGDGRADKQTTFVDGLHLPIGFEFAPEGVYVSQGTHLKLYTDTDGDDKADTEEIVLSGFDDHDTHHAISAFCADPSGAFYMAEGVFLHTNVETPYGPVRATNGGFYRYSPQRKRLERVAQVSIPNPWGIAFDDWGQDFFIETSGTKMHWMMPSTLNSIYGVASPLTEDLIEKAHRVRPTSGLEFVSSRHFPDVVQGDILLGNTIGFLGLKQHRVSEDGTGFKTNHRQDLISSTDSNFRPVDIEFAPDGSLYMVDWHNVLVGHMQHNARDPLRDHVHGRIYRITYPSRPLVQPSKIAGATIPELLENLKLPEYRTRYRTRREIRGRSPEKVSEQLKKWVAGLDSSDARYEHHLLEALWVSWGINQIDSELLARLLSTEDHRARAAAVRVLRYMGHQVANRNELMQLAANDSHGRVRLEAIVAATWMDSESGEKVLDIAQKHPLDRWMKDSYDFARTRLSGVFKERDPDLAVASHLKGADFERFKQGKKIYETEGYCITCHQENGGGLQASGYPTLVDQNWVLGSKERLIKLTLNGLYGPMNVMGTHYEGQVPMLAFRDILKDDEIAAVLTYVRNAFGNKASVIDPATVRKIREETKDKKGFWTPDELLKLHPDE</sequence>
<evidence type="ECO:0000259" key="6">
    <source>
        <dbReference type="PROSITE" id="PS50020"/>
    </source>
</evidence>
<feature type="signal peptide" evidence="5">
    <location>
        <begin position="1"/>
        <end position="29"/>
    </location>
</feature>
<dbReference type="PANTHER" id="PTHR33546">
    <property type="entry name" value="LARGE, MULTIFUNCTIONAL SECRETED PROTEIN-RELATED"/>
    <property type="match status" value="1"/>
</dbReference>
<evidence type="ECO:0000313" key="9">
    <source>
        <dbReference type="Proteomes" id="UP000707206"/>
    </source>
</evidence>
<reference evidence="8" key="2">
    <citation type="submission" date="2020-03" db="EMBL/GenBank/DDBJ databases">
        <title>Flavobacteriaceae bacterium strain TP-CH-4, a member of the family Flavobacteriaceae isolated from a deep-sea seamount.</title>
        <authorList>
            <person name="Zhang D.-C."/>
        </authorList>
    </citation>
    <scope>NUCLEOTIDE SEQUENCE</scope>
    <source>
        <strain evidence="8">TP-CH-4</strain>
    </source>
</reference>
<name>A0A967B139_9FLAO</name>
<dbReference type="GO" id="GO:0046872">
    <property type="term" value="F:metal ion binding"/>
    <property type="evidence" value="ECO:0007669"/>
    <property type="project" value="UniProtKB-KW"/>
</dbReference>
<dbReference type="Gene3D" id="3.40.50.1110">
    <property type="entry name" value="SGNH hydrolase"/>
    <property type="match status" value="1"/>
</dbReference>
<evidence type="ECO:0000256" key="3">
    <source>
        <dbReference type="ARBA" id="ARBA00023004"/>
    </source>
</evidence>